<dbReference type="Pfam" id="PF14361">
    <property type="entry name" value="RsbRD_N"/>
    <property type="match status" value="1"/>
</dbReference>
<dbReference type="AlphaFoldDB" id="E1QEE9"/>
<dbReference type="eggNOG" id="ENOG5032RXU">
    <property type="taxonomic scope" value="Bacteria"/>
</dbReference>
<dbReference type="Proteomes" id="UP000009047">
    <property type="component" value="Chromosome"/>
</dbReference>
<dbReference type="HOGENOM" id="CLU_129910_0_0_7"/>
<evidence type="ECO:0000313" key="2">
    <source>
        <dbReference type="EMBL" id="ADK83935.1"/>
    </source>
</evidence>
<evidence type="ECO:0000259" key="1">
    <source>
        <dbReference type="Pfam" id="PF14361"/>
    </source>
</evidence>
<organism evidence="2 3">
    <name type="scientific">Desulfarculus baarsii (strain ATCC 33931 / DSM 2075 / LMG 7858 / VKM B-1802 / 2st14)</name>
    <dbReference type="NCBI Taxonomy" id="644282"/>
    <lineage>
        <taxon>Bacteria</taxon>
        <taxon>Pseudomonadati</taxon>
        <taxon>Thermodesulfobacteriota</taxon>
        <taxon>Desulfarculia</taxon>
        <taxon>Desulfarculales</taxon>
        <taxon>Desulfarculaceae</taxon>
        <taxon>Desulfarculus</taxon>
    </lineage>
</organism>
<dbReference type="RefSeq" id="WP_013257390.1">
    <property type="nucleotide sequence ID" value="NC_014365.1"/>
</dbReference>
<accession>E1QEE9</accession>
<dbReference type="InterPro" id="IPR025751">
    <property type="entry name" value="RsbRD_N_dom"/>
</dbReference>
<name>E1QEE9_DESB2</name>
<dbReference type="STRING" id="644282.Deba_0563"/>
<keyword evidence="3" id="KW-1185">Reference proteome</keyword>
<dbReference type="EMBL" id="CP002085">
    <property type="protein sequence ID" value="ADK83935.1"/>
    <property type="molecule type" value="Genomic_DNA"/>
</dbReference>
<feature type="domain" description="RsbT co-antagonist protein RsbRD N-terminal" evidence="1">
    <location>
        <begin position="13"/>
        <end position="148"/>
    </location>
</feature>
<dbReference type="OrthoDB" id="1724246at2"/>
<gene>
    <name evidence="2" type="ordered locus">Deba_0563</name>
</gene>
<sequence length="179" mass="20275">MTLKELLAKKKKAIVAGWMDSVIETYPEETAQFLRKKSDRMLNPVGAAIETETERLFDLILEGIDPEKATKFLDNIIRIRAIQDFRPAQALAFVFALKHVVRQVLGSDLAKGGHADELWDLDKEIDRLALISFEIYMAVREQIYQLKAKEVHSNAFMLLRRSGLLVEQEGASADEGESD</sequence>
<protein>
    <recommendedName>
        <fullName evidence="1">RsbT co-antagonist protein RsbRD N-terminal domain-containing protein</fullName>
    </recommendedName>
</protein>
<dbReference type="KEGG" id="dbr:Deba_0563"/>
<proteinExistence type="predicted"/>
<evidence type="ECO:0000313" key="3">
    <source>
        <dbReference type="Proteomes" id="UP000009047"/>
    </source>
</evidence>
<reference evidence="2 3" key="1">
    <citation type="journal article" date="2010" name="Stand. Genomic Sci.">
        <title>Complete genome sequence of Desulfarculus baarsii type strain (2st14).</title>
        <authorList>
            <person name="Sun H."/>
            <person name="Spring S."/>
            <person name="Lapidus A."/>
            <person name="Davenport K."/>
            <person name="Del Rio T.G."/>
            <person name="Tice H."/>
            <person name="Nolan M."/>
            <person name="Copeland A."/>
            <person name="Cheng J.F."/>
            <person name="Lucas S."/>
            <person name="Tapia R."/>
            <person name="Goodwin L."/>
            <person name="Pitluck S."/>
            <person name="Ivanova N."/>
            <person name="Pagani I."/>
            <person name="Mavromatis K."/>
            <person name="Ovchinnikova G."/>
            <person name="Pati A."/>
            <person name="Chen A."/>
            <person name="Palaniappan K."/>
            <person name="Hauser L."/>
            <person name="Chang Y.J."/>
            <person name="Jeffries C.D."/>
            <person name="Detter J.C."/>
            <person name="Han C."/>
            <person name="Rohde M."/>
            <person name="Brambilla E."/>
            <person name="Goker M."/>
            <person name="Woyke T."/>
            <person name="Bristow J."/>
            <person name="Eisen J.A."/>
            <person name="Markowitz V."/>
            <person name="Hugenholtz P."/>
            <person name="Kyrpides N.C."/>
            <person name="Klenk H.P."/>
            <person name="Land M."/>
        </authorList>
    </citation>
    <scope>NUCLEOTIDE SEQUENCE [LARGE SCALE GENOMIC DNA]</scope>
    <source>
        <strain evidence="3">ATCC 33931 / DSM 2075 / LMG 7858 / VKM B-1802 / 2st14</strain>
    </source>
</reference>